<name>A0A381SH16_9ZZZZ</name>
<accession>A0A381SH16</accession>
<dbReference type="NCBIfam" id="TIGR04183">
    <property type="entry name" value="Por_Secre_tail"/>
    <property type="match status" value="1"/>
</dbReference>
<dbReference type="AlphaFoldDB" id="A0A381SH16"/>
<dbReference type="EMBL" id="UINC01002921">
    <property type="protein sequence ID" value="SVA01617.1"/>
    <property type="molecule type" value="Genomic_DNA"/>
</dbReference>
<reference evidence="2" key="1">
    <citation type="submission" date="2018-05" db="EMBL/GenBank/DDBJ databases">
        <authorList>
            <person name="Lanie J.A."/>
            <person name="Ng W.-L."/>
            <person name="Kazmierczak K.M."/>
            <person name="Andrzejewski T.M."/>
            <person name="Davidsen T.M."/>
            <person name="Wayne K.J."/>
            <person name="Tettelin H."/>
            <person name="Glass J.I."/>
            <person name="Rusch D."/>
            <person name="Podicherti R."/>
            <person name="Tsui H.-C.T."/>
            <person name="Winkler M.E."/>
        </authorList>
    </citation>
    <scope>NUCLEOTIDE SEQUENCE</scope>
</reference>
<dbReference type="InterPro" id="IPR026444">
    <property type="entry name" value="Secre_tail"/>
</dbReference>
<dbReference type="Pfam" id="PF18962">
    <property type="entry name" value="Por_Secre_tail"/>
    <property type="match status" value="1"/>
</dbReference>
<feature type="domain" description="Secretion system C-terminal sorting" evidence="1">
    <location>
        <begin position="284"/>
        <end position="360"/>
    </location>
</feature>
<proteinExistence type="predicted"/>
<sequence length="364" mass="39309">MGYIPHNVVIDHNMNVVYTSSGFNQSAIINAIEEALSNLPADNDEDGFDDPEDNCPETYNPNQEDIDQDGMGDACDICNNASIWILGNLDGNQNQNGLAVIDVMDVLTLVDMLLTGEFGNCAYETANIHVDAHVNVLDVVTLVQMILNGDFNNSFAGGGEGTFTIHHKDDGDLLTISSPEMVSGFQFDVVGSGPTVQSLDGATLPLGWLLDYETKADVTTVLAFDASGTNPRESINLHLDGASIASFENVVVGSASAGGIRVHYSESRQASEIMMPDSPGITRLYPNPFNPLLSVKFSLPFDTPAQVAVYNTLGEQIDVIVPRSNAEAGHYTVYWNAGEQQSGMYFIQIRTPDHVETKKALLVK</sequence>
<evidence type="ECO:0000259" key="1">
    <source>
        <dbReference type="Pfam" id="PF18962"/>
    </source>
</evidence>
<evidence type="ECO:0000313" key="2">
    <source>
        <dbReference type="EMBL" id="SVA01617.1"/>
    </source>
</evidence>
<organism evidence="2">
    <name type="scientific">marine metagenome</name>
    <dbReference type="NCBI Taxonomy" id="408172"/>
    <lineage>
        <taxon>unclassified sequences</taxon>
        <taxon>metagenomes</taxon>
        <taxon>ecological metagenomes</taxon>
    </lineage>
</organism>
<protein>
    <recommendedName>
        <fullName evidence="1">Secretion system C-terminal sorting domain-containing protein</fullName>
    </recommendedName>
</protein>
<gene>
    <name evidence="2" type="ORF">METZ01_LOCUS54471</name>
</gene>
<dbReference type="SUPFAM" id="SSF103647">
    <property type="entry name" value="TSP type-3 repeat"/>
    <property type="match status" value="1"/>
</dbReference>
<dbReference type="Gene3D" id="4.10.1080.10">
    <property type="entry name" value="TSP type-3 repeat"/>
    <property type="match status" value="1"/>
</dbReference>
<dbReference type="GO" id="GO:0005509">
    <property type="term" value="F:calcium ion binding"/>
    <property type="evidence" value="ECO:0007669"/>
    <property type="project" value="InterPro"/>
</dbReference>
<dbReference type="InterPro" id="IPR028974">
    <property type="entry name" value="TSP_type-3_rpt"/>
</dbReference>